<comment type="caution">
    <text evidence="2">The sequence shown here is derived from an EMBL/GenBank/DDBJ whole genome shotgun (WGS) entry which is preliminary data.</text>
</comment>
<accession>A0ABD0XZG3</accession>
<protein>
    <submittedName>
        <fullName evidence="2">Uncharacterized protein</fullName>
    </submittedName>
</protein>
<evidence type="ECO:0000313" key="2">
    <source>
        <dbReference type="EMBL" id="KAL1116591.1"/>
    </source>
</evidence>
<dbReference type="AlphaFoldDB" id="A0ABD0XZG3"/>
<reference evidence="2 3" key="1">
    <citation type="submission" date="2024-07" db="EMBL/GenBank/DDBJ databases">
        <title>Chromosome-level genome assembly of the water stick insect Ranatra chinensis (Heteroptera: Nepidae).</title>
        <authorList>
            <person name="Liu X."/>
        </authorList>
    </citation>
    <scope>NUCLEOTIDE SEQUENCE [LARGE SCALE GENOMIC DNA]</scope>
    <source>
        <strain evidence="2">Cailab_2021Rc</strain>
        <tissue evidence="2">Muscle</tissue>
    </source>
</reference>
<evidence type="ECO:0000256" key="1">
    <source>
        <dbReference type="SAM" id="MobiDB-lite"/>
    </source>
</evidence>
<dbReference type="EMBL" id="JBFDAA010000017">
    <property type="protein sequence ID" value="KAL1116591.1"/>
    <property type="molecule type" value="Genomic_DNA"/>
</dbReference>
<evidence type="ECO:0000313" key="3">
    <source>
        <dbReference type="Proteomes" id="UP001558652"/>
    </source>
</evidence>
<name>A0ABD0XZG3_9HEMI</name>
<feature type="region of interest" description="Disordered" evidence="1">
    <location>
        <begin position="60"/>
        <end position="107"/>
    </location>
</feature>
<gene>
    <name evidence="2" type="ORF">AAG570_005063</name>
</gene>
<sequence>MASKHRNMFYENKMEIASVRVSGFAGVVRKEVTPAKIPSNGSSGLRLTSPATWFGPQVKRSAQLPKSKGQRPHQSTDATIVVPPETSPELSATMIGNRRTPHLKRPQ</sequence>
<keyword evidence="3" id="KW-1185">Reference proteome</keyword>
<proteinExistence type="predicted"/>
<dbReference type="Proteomes" id="UP001558652">
    <property type="component" value="Unassembled WGS sequence"/>
</dbReference>
<organism evidence="2 3">
    <name type="scientific">Ranatra chinensis</name>
    <dbReference type="NCBI Taxonomy" id="642074"/>
    <lineage>
        <taxon>Eukaryota</taxon>
        <taxon>Metazoa</taxon>
        <taxon>Ecdysozoa</taxon>
        <taxon>Arthropoda</taxon>
        <taxon>Hexapoda</taxon>
        <taxon>Insecta</taxon>
        <taxon>Pterygota</taxon>
        <taxon>Neoptera</taxon>
        <taxon>Paraneoptera</taxon>
        <taxon>Hemiptera</taxon>
        <taxon>Heteroptera</taxon>
        <taxon>Panheteroptera</taxon>
        <taxon>Nepomorpha</taxon>
        <taxon>Nepidae</taxon>
        <taxon>Ranatrinae</taxon>
        <taxon>Ranatra</taxon>
    </lineage>
</organism>